<dbReference type="InterPro" id="IPR039564">
    <property type="entry name" value="Peptidase_C39-like"/>
</dbReference>
<dbReference type="EMBL" id="MHKM01000008">
    <property type="protein sequence ID" value="OGY91890.1"/>
    <property type="molecule type" value="Genomic_DNA"/>
</dbReference>
<accession>A0A1G2BU59</accession>
<evidence type="ECO:0000259" key="1">
    <source>
        <dbReference type="Pfam" id="PF13529"/>
    </source>
</evidence>
<evidence type="ECO:0000313" key="3">
    <source>
        <dbReference type="Proteomes" id="UP000178248"/>
    </source>
</evidence>
<organism evidence="2 3">
    <name type="scientific">Candidatus Komeilibacteria bacterium RIFCSPLOWO2_01_FULL_52_15</name>
    <dbReference type="NCBI Taxonomy" id="1798551"/>
    <lineage>
        <taxon>Bacteria</taxon>
        <taxon>Candidatus Komeiliibacteriota</taxon>
    </lineage>
</organism>
<name>A0A1G2BU59_9BACT</name>
<proteinExistence type="predicted"/>
<dbReference type="Gene3D" id="3.90.70.10">
    <property type="entry name" value="Cysteine proteinases"/>
    <property type="match status" value="1"/>
</dbReference>
<feature type="domain" description="Peptidase C39-like" evidence="1">
    <location>
        <begin position="85"/>
        <end position="227"/>
    </location>
</feature>
<dbReference type="STRING" id="1798551.A3B30_02260"/>
<reference evidence="2 3" key="1">
    <citation type="journal article" date="2016" name="Nat. Commun.">
        <title>Thousands of microbial genomes shed light on interconnected biogeochemical processes in an aquifer system.</title>
        <authorList>
            <person name="Anantharaman K."/>
            <person name="Brown C.T."/>
            <person name="Hug L.A."/>
            <person name="Sharon I."/>
            <person name="Castelle C.J."/>
            <person name="Probst A.J."/>
            <person name="Thomas B.C."/>
            <person name="Singh A."/>
            <person name="Wilkins M.J."/>
            <person name="Karaoz U."/>
            <person name="Brodie E.L."/>
            <person name="Williams K.H."/>
            <person name="Hubbard S.S."/>
            <person name="Banfield J.F."/>
        </authorList>
    </citation>
    <scope>NUCLEOTIDE SEQUENCE [LARGE SCALE GENOMIC DNA]</scope>
</reference>
<sequence>MKLRFGSFLIVIALAGGLFLFIREGEHSQTPVPSPVSYSEILRNETATTPGTTTQKTIKKPLTVVATTTESDVPEQPQLPQAINLKVPFRSQAPFGDWSEPYENGCEEASLIMVDYYYRSAPLSAQAMKDAIDEQVSWQITNWGSHDDISTEKLIELAKVFYPYQTRILTPLTPALIYEELVLGHPVIVPAAGRELHNPNFRQPGPLYHMLVIKGFTSDGKFITNDPGTRNGADYLYTESTLMSAIHDWTGAAPDGPAVGVVLIPL</sequence>
<comment type="caution">
    <text evidence="2">The sequence shown here is derived from an EMBL/GenBank/DDBJ whole genome shotgun (WGS) entry which is preliminary data.</text>
</comment>
<dbReference type="AlphaFoldDB" id="A0A1G2BU59"/>
<evidence type="ECO:0000313" key="2">
    <source>
        <dbReference type="EMBL" id="OGY91890.1"/>
    </source>
</evidence>
<dbReference type="Pfam" id="PF13529">
    <property type="entry name" value="Peptidase_C39_2"/>
    <property type="match status" value="1"/>
</dbReference>
<dbReference type="Proteomes" id="UP000178248">
    <property type="component" value="Unassembled WGS sequence"/>
</dbReference>
<protein>
    <recommendedName>
        <fullName evidence="1">Peptidase C39-like domain-containing protein</fullName>
    </recommendedName>
</protein>
<gene>
    <name evidence="2" type="ORF">A3B30_02260</name>
</gene>